<feature type="transmembrane region" description="Helical" evidence="1">
    <location>
        <begin position="12"/>
        <end position="32"/>
    </location>
</feature>
<evidence type="ECO:0000313" key="2">
    <source>
        <dbReference type="Proteomes" id="UP000095287"/>
    </source>
</evidence>
<organism evidence="2 3">
    <name type="scientific">Steinernema glaseri</name>
    <dbReference type="NCBI Taxonomy" id="37863"/>
    <lineage>
        <taxon>Eukaryota</taxon>
        <taxon>Metazoa</taxon>
        <taxon>Ecdysozoa</taxon>
        <taxon>Nematoda</taxon>
        <taxon>Chromadorea</taxon>
        <taxon>Rhabditida</taxon>
        <taxon>Tylenchina</taxon>
        <taxon>Panagrolaimomorpha</taxon>
        <taxon>Strongyloidoidea</taxon>
        <taxon>Steinernematidae</taxon>
        <taxon>Steinernema</taxon>
    </lineage>
</organism>
<keyword evidence="1" id="KW-1133">Transmembrane helix</keyword>
<sequence>MGAEFLRTPPGLLYIIQLVLGVVASFIAQFIWENGSVYISLIVSGHGMQTYVYFAIFITTLATLVIIFMEINQSGSVDSFGKIKVIIFHVICGVLMLIAACMESYYVSQFSWWRYPFVMILLWVLTLSHIAQIVLLFLYK</sequence>
<name>A0A1I7YEF8_9BILA</name>
<reference evidence="3" key="1">
    <citation type="submission" date="2016-11" db="UniProtKB">
        <authorList>
            <consortium name="WormBaseParasite"/>
        </authorList>
    </citation>
    <scope>IDENTIFICATION</scope>
</reference>
<dbReference type="Proteomes" id="UP000095287">
    <property type="component" value="Unplaced"/>
</dbReference>
<protein>
    <submittedName>
        <fullName evidence="3">Cytochrome b561 domain-containing protein</fullName>
    </submittedName>
</protein>
<dbReference type="WBParaSite" id="L893_g15460.t1">
    <property type="protein sequence ID" value="L893_g15460.t1"/>
    <property type="gene ID" value="L893_g15460"/>
</dbReference>
<proteinExistence type="predicted"/>
<accession>A0A1I7YEF8</accession>
<evidence type="ECO:0000256" key="1">
    <source>
        <dbReference type="SAM" id="Phobius"/>
    </source>
</evidence>
<feature type="transmembrane region" description="Helical" evidence="1">
    <location>
        <begin position="52"/>
        <end position="71"/>
    </location>
</feature>
<feature type="transmembrane region" description="Helical" evidence="1">
    <location>
        <begin position="83"/>
        <end position="107"/>
    </location>
</feature>
<evidence type="ECO:0000313" key="3">
    <source>
        <dbReference type="WBParaSite" id="L893_g15460.t1"/>
    </source>
</evidence>
<keyword evidence="1" id="KW-0472">Membrane</keyword>
<keyword evidence="1" id="KW-0812">Transmembrane</keyword>
<dbReference type="AlphaFoldDB" id="A0A1I7YEF8"/>
<feature type="transmembrane region" description="Helical" evidence="1">
    <location>
        <begin position="113"/>
        <end position="139"/>
    </location>
</feature>
<keyword evidence="2" id="KW-1185">Reference proteome</keyword>